<gene>
    <name evidence="1" type="ORF">H9870_11730</name>
</gene>
<dbReference type="CDD" id="cd00085">
    <property type="entry name" value="HNHc"/>
    <property type="match status" value="1"/>
</dbReference>
<organism evidence="1 2">
    <name type="scientific">Candidatus Corynebacterium avicola</name>
    <dbReference type="NCBI Taxonomy" id="2838527"/>
    <lineage>
        <taxon>Bacteria</taxon>
        <taxon>Bacillati</taxon>
        <taxon>Actinomycetota</taxon>
        <taxon>Actinomycetes</taxon>
        <taxon>Mycobacteriales</taxon>
        <taxon>Corynebacteriaceae</taxon>
        <taxon>Corynebacterium</taxon>
    </lineage>
</organism>
<keyword evidence="1" id="KW-0378">Hydrolase</keyword>
<proteinExistence type="predicted"/>
<comment type="caution">
    <text evidence="1">The sequence shown here is derived from an EMBL/GenBank/DDBJ whole genome shotgun (WGS) entry which is preliminary data.</text>
</comment>
<evidence type="ECO:0000313" key="2">
    <source>
        <dbReference type="Proteomes" id="UP000824190"/>
    </source>
</evidence>
<dbReference type="Proteomes" id="UP000824190">
    <property type="component" value="Unassembled WGS sequence"/>
</dbReference>
<name>A0A9D1RT56_9CORY</name>
<evidence type="ECO:0000313" key="1">
    <source>
        <dbReference type="EMBL" id="HIW92317.1"/>
    </source>
</evidence>
<keyword evidence="1" id="KW-0540">Nuclease</keyword>
<sequence length="431" mass="47193">MQVDRIVIHERQVEREEPEGPFWATGQAKGSSFKSQANMMELLTAISVTPDGQTEVSRHIRSVARQLGVSPGKAQQYCDIGIMYRHFPAIGRRLTCGAFSFDHLRVLADATAGVSERYRELVDAAVAQLLAPVRARQTVPGVRTLARMVRETIADVAPLARPVDPEGEGEIPPPQAQLDFAVDERSDHSTTFVVTVPVDEGTGVVRMIDAVADQLGCSRAQAFVELVHGRINKGGRVNVTLNCYRNLDTGTMHLESAWLSEVATKRWISRVTSMCVAGHSEHTRRHNSDHQRATIAGRDGTCRAPGCDAPAATAEIDHVARWTGEFAEDGTPTGGKTATWAEQSLCTPCHSLKTRGLLDVRLNPDGSTCWTSHDDGHQYVDLPTGPLANAVLDFSTRLHRKVATREEHNRARLAHIAEVEKALQEAEVVPF</sequence>
<dbReference type="EMBL" id="DXGC01000097">
    <property type="protein sequence ID" value="HIW92317.1"/>
    <property type="molecule type" value="Genomic_DNA"/>
</dbReference>
<dbReference type="AlphaFoldDB" id="A0A9D1RT56"/>
<reference evidence="1" key="1">
    <citation type="journal article" date="2021" name="PeerJ">
        <title>Extensive microbial diversity within the chicken gut microbiome revealed by metagenomics and culture.</title>
        <authorList>
            <person name="Gilroy R."/>
            <person name="Ravi A."/>
            <person name="Getino M."/>
            <person name="Pursley I."/>
            <person name="Horton D.L."/>
            <person name="Alikhan N.F."/>
            <person name="Baker D."/>
            <person name="Gharbi K."/>
            <person name="Hall N."/>
            <person name="Watson M."/>
            <person name="Adriaenssens E.M."/>
            <person name="Foster-Nyarko E."/>
            <person name="Jarju S."/>
            <person name="Secka A."/>
            <person name="Antonio M."/>
            <person name="Oren A."/>
            <person name="Chaudhuri R.R."/>
            <person name="La Ragione R."/>
            <person name="Hildebrand F."/>
            <person name="Pallen M.J."/>
        </authorList>
    </citation>
    <scope>NUCLEOTIDE SEQUENCE</scope>
    <source>
        <strain evidence="1">CHK32-1732</strain>
    </source>
</reference>
<dbReference type="GO" id="GO:0004519">
    <property type="term" value="F:endonuclease activity"/>
    <property type="evidence" value="ECO:0007669"/>
    <property type="project" value="UniProtKB-KW"/>
</dbReference>
<reference evidence="1" key="2">
    <citation type="submission" date="2021-04" db="EMBL/GenBank/DDBJ databases">
        <authorList>
            <person name="Gilroy R."/>
        </authorList>
    </citation>
    <scope>NUCLEOTIDE SEQUENCE</scope>
    <source>
        <strain evidence="1">CHK32-1732</strain>
    </source>
</reference>
<keyword evidence="1" id="KW-0255">Endonuclease</keyword>
<protein>
    <submittedName>
        <fullName evidence="1">HNH endonuclease</fullName>
    </submittedName>
</protein>
<dbReference type="InterPro" id="IPR003615">
    <property type="entry name" value="HNH_nuc"/>
</dbReference>
<accession>A0A9D1RT56</accession>